<proteinExistence type="predicted"/>
<dbReference type="InterPro" id="IPR004358">
    <property type="entry name" value="Sig_transdc_His_kin-like_C"/>
</dbReference>
<dbReference type="Pfam" id="PF02518">
    <property type="entry name" value="HATPase_c"/>
    <property type="match status" value="1"/>
</dbReference>
<dbReference type="PANTHER" id="PTHR43065">
    <property type="entry name" value="SENSOR HISTIDINE KINASE"/>
    <property type="match status" value="1"/>
</dbReference>
<evidence type="ECO:0000256" key="4">
    <source>
        <dbReference type="ARBA" id="ARBA00023012"/>
    </source>
</evidence>
<dbReference type="InterPro" id="IPR005467">
    <property type="entry name" value="His_kinase_dom"/>
</dbReference>
<evidence type="ECO:0000256" key="1">
    <source>
        <dbReference type="ARBA" id="ARBA00000085"/>
    </source>
</evidence>
<keyword evidence="4" id="KW-0902">Two-component regulatory system</keyword>
<keyword evidence="3 6" id="KW-0808">Transferase</keyword>
<evidence type="ECO:0000313" key="6">
    <source>
        <dbReference type="EMBL" id="HFM97850.1"/>
    </source>
</evidence>
<dbReference type="PANTHER" id="PTHR43065:SF50">
    <property type="entry name" value="HISTIDINE KINASE"/>
    <property type="match status" value="1"/>
</dbReference>
<dbReference type="Gene3D" id="3.30.565.10">
    <property type="entry name" value="Histidine kinase-like ATPase, C-terminal domain"/>
    <property type="match status" value="1"/>
</dbReference>
<dbReference type="SMART" id="SM00387">
    <property type="entry name" value="HATPase_c"/>
    <property type="match status" value="1"/>
</dbReference>
<dbReference type="SUPFAM" id="SSF55874">
    <property type="entry name" value="ATPase domain of HSP90 chaperone/DNA topoisomerase II/histidine kinase"/>
    <property type="match status" value="1"/>
</dbReference>
<name>A0A7C3KDN2_9CYAN</name>
<dbReference type="EC" id="2.7.13.3" evidence="2"/>
<keyword evidence="3 6" id="KW-0418">Kinase</keyword>
<evidence type="ECO:0000259" key="5">
    <source>
        <dbReference type="PROSITE" id="PS50109"/>
    </source>
</evidence>
<dbReference type="PRINTS" id="PR00344">
    <property type="entry name" value="BCTRLSENSOR"/>
</dbReference>
<dbReference type="InterPro" id="IPR003594">
    <property type="entry name" value="HATPase_dom"/>
</dbReference>
<evidence type="ECO:0000256" key="3">
    <source>
        <dbReference type="ARBA" id="ARBA00022777"/>
    </source>
</evidence>
<comment type="catalytic activity">
    <reaction evidence="1">
        <text>ATP + protein L-histidine = ADP + protein N-phospho-L-histidine.</text>
        <dbReference type="EC" id="2.7.13.3"/>
    </reaction>
</comment>
<organism evidence="6">
    <name type="scientific">Oscillatoriales cyanobacterium SpSt-418</name>
    <dbReference type="NCBI Taxonomy" id="2282169"/>
    <lineage>
        <taxon>Bacteria</taxon>
        <taxon>Bacillati</taxon>
        <taxon>Cyanobacteriota</taxon>
        <taxon>Cyanophyceae</taxon>
        <taxon>Oscillatoriophycideae</taxon>
        <taxon>Oscillatoriales</taxon>
    </lineage>
</organism>
<reference evidence="6" key="1">
    <citation type="journal article" date="2020" name="mSystems">
        <title>Genome- and Community-Level Interaction Insights into Carbon Utilization and Element Cycling Functions of Hydrothermarchaeota in Hydrothermal Sediment.</title>
        <authorList>
            <person name="Zhou Z."/>
            <person name="Liu Y."/>
            <person name="Xu W."/>
            <person name="Pan J."/>
            <person name="Luo Z.H."/>
            <person name="Li M."/>
        </authorList>
    </citation>
    <scope>NUCLEOTIDE SEQUENCE [LARGE SCALE GENOMIC DNA]</scope>
    <source>
        <strain evidence="6">SpSt-418</strain>
    </source>
</reference>
<dbReference type="GO" id="GO:0004673">
    <property type="term" value="F:protein histidine kinase activity"/>
    <property type="evidence" value="ECO:0007669"/>
    <property type="project" value="UniProtKB-EC"/>
</dbReference>
<protein>
    <recommendedName>
        <fullName evidence="2">histidine kinase</fullName>
        <ecNumber evidence="2">2.7.13.3</ecNumber>
    </recommendedName>
</protein>
<dbReference type="GO" id="GO:0000160">
    <property type="term" value="P:phosphorelay signal transduction system"/>
    <property type="evidence" value="ECO:0007669"/>
    <property type="project" value="UniProtKB-KW"/>
</dbReference>
<dbReference type="EMBL" id="DSRU01000114">
    <property type="protein sequence ID" value="HFM97850.1"/>
    <property type="molecule type" value="Genomic_DNA"/>
</dbReference>
<dbReference type="AlphaFoldDB" id="A0A7C3KDN2"/>
<gene>
    <name evidence="6" type="ORF">ENR64_08780</name>
</gene>
<accession>A0A7C3KDN2</accession>
<evidence type="ECO:0000256" key="2">
    <source>
        <dbReference type="ARBA" id="ARBA00012438"/>
    </source>
</evidence>
<dbReference type="InterPro" id="IPR036890">
    <property type="entry name" value="HATPase_C_sf"/>
</dbReference>
<sequence>MNVKTGRFYENHSHIENCWNYADEYIQDLLQIVQLYQQHSPHPNATLEAELKSIDLDFLKDDLPKLLSSMKVGADRIQKIVLSLRNFSRMDEAEMKEVNLHDGIDSTLMILQNRLKAKSDRVGIQVIKNYGDLPEIECYPGQLNQVVMNILTNAIDALEEHLKQHQEPDNFYTPTITIQTELLGNNQAQIAISDNGLGIPETIQRRLFDPFFTTKPIGKGTGMGLSISYQIITDKHHGKLVCHSHPNQGSQFTITIPRFQPETANAPS</sequence>
<feature type="domain" description="Histidine kinase" evidence="5">
    <location>
        <begin position="33"/>
        <end position="260"/>
    </location>
</feature>
<dbReference type="PROSITE" id="PS50109">
    <property type="entry name" value="HIS_KIN"/>
    <property type="match status" value="1"/>
</dbReference>
<comment type="caution">
    <text evidence="6">The sequence shown here is derived from an EMBL/GenBank/DDBJ whole genome shotgun (WGS) entry which is preliminary data.</text>
</comment>